<accession>J9G5L9</accession>
<dbReference type="AlphaFoldDB" id="J9G5L9"/>
<sequence>MGKLVFGHGGLKGKGFLKSNVARQGAINEFIKVFYAYFL</sequence>
<evidence type="ECO:0000313" key="1">
    <source>
        <dbReference type="EMBL" id="EJX02522.1"/>
    </source>
</evidence>
<dbReference type="EMBL" id="AMCI01002510">
    <property type="protein sequence ID" value="EJX02522.1"/>
    <property type="molecule type" value="Genomic_DNA"/>
</dbReference>
<gene>
    <name evidence="1" type="ORF">EVA_09367</name>
</gene>
<comment type="caution">
    <text evidence="1">The sequence shown here is derived from an EMBL/GenBank/DDBJ whole genome shotgun (WGS) entry which is preliminary data.</text>
</comment>
<organism evidence="1">
    <name type="scientific">gut metagenome</name>
    <dbReference type="NCBI Taxonomy" id="749906"/>
    <lineage>
        <taxon>unclassified sequences</taxon>
        <taxon>metagenomes</taxon>
        <taxon>organismal metagenomes</taxon>
    </lineage>
</organism>
<name>J9G5L9_9ZZZZ</name>
<reference evidence="1" key="1">
    <citation type="journal article" date="2012" name="PLoS ONE">
        <title>Gene sets for utilization of primary and secondary nutrition supplies in the distal gut of endangered iberian lynx.</title>
        <authorList>
            <person name="Alcaide M."/>
            <person name="Messina E."/>
            <person name="Richter M."/>
            <person name="Bargiela R."/>
            <person name="Peplies J."/>
            <person name="Huws S.A."/>
            <person name="Newbold C.J."/>
            <person name="Golyshin P.N."/>
            <person name="Simon M.A."/>
            <person name="Lopez G."/>
            <person name="Yakimov M.M."/>
            <person name="Ferrer M."/>
        </authorList>
    </citation>
    <scope>NUCLEOTIDE SEQUENCE</scope>
</reference>
<protein>
    <submittedName>
        <fullName evidence="1">Uncharacterized protein</fullName>
    </submittedName>
</protein>
<proteinExistence type="predicted"/>